<feature type="domain" description="Tip attachment protein J" evidence="1">
    <location>
        <begin position="132"/>
        <end position="288"/>
    </location>
</feature>
<sequence length="643" mass="69688">LGTDSQVVDPTLTALFGTEWPSTAKGQGVAYVVLLMWYNQQIFGGGMPRINAVIRGQKVFDPRTSTTAYSTNPALVIRDYLTAPVYGFEDDEITIDDVSFESGADYCDELVTPISGGASQKRFELTGWVDTNRSTRANLADLTTACRGTVLNIGGVWKLIIRKEQSATGLVITTDNTVEGSWKYVLPGSAVAGNRVVVGYVDPDRDYQVDSVQWPEPGDSNLYLTEDNSHLNELSIDLPFTDDRLRAQQIGMVLLRETRESIMVILTAKEELLQAEVGDVVVLTHPSPGWTDKEFWVVATNYRPEAGVMDLVLMEYEPSVYTLDEQFPQPTIHDTNLPDPFTVAAPTSLVLTAGDAESILSADGVRIIRIKMEWTDAIEPFISTYEVQAKPNADSDWDSYGTLLPEDGLFYVGPVSDENWDCQIRTVNRLGIHSDWLSGSITPSVTPSILTSASQEVAADVARYRLRETDQTLPLGLWGLTLEGDQLRIQKNTAVAGDFTTFNEFFTMAADGALTLTVPTVAVVGTAATVAVSVTKTGGATMAVQATSTVGKVGTTSNHPLQFLQNNGIVAEFDTAGNFVISSSIAIESGTPVITLKDTNSVLGNVTYQSVIKGTDSTDAQAWWLGDGQSGVKQASFWATTGY</sequence>
<dbReference type="AlphaFoldDB" id="A0A0F9DRU7"/>
<protein>
    <recommendedName>
        <fullName evidence="1">Tip attachment protein J domain-containing protein</fullName>
    </recommendedName>
</protein>
<gene>
    <name evidence="2" type="ORF">LCGC14_2164030</name>
</gene>
<organism evidence="2">
    <name type="scientific">marine sediment metagenome</name>
    <dbReference type="NCBI Taxonomy" id="412755"/>
    <lineage>
        <taxon>unclassified sequences</taxon>
        <taxon>metagenomes</taxon>
        <taxon>ecological metagenomes</taxon>
    </lineage>
</organism>
<feature type="non-terminal residue" evidence="2">
    <location>
        <position position="1"/>
    </location>
</feature>
<evidence type="ECO:0000313" key="2">
    <source>
        <dbReference type="EMBL" id="KKL64533.1"/>
    </source>
</evidence>
<feature type="non-terminal residue" evidence="2">
    <location>
        <position position="643"/>
    </location>
</feature>
<evidence type="ECO:0000259" key="1">
    <source>
        <dbReference type="Pfam" id="PF13550"/>
    </source>
</evidence>
<reference evidence="2" key="1">
    <citation type="journal article" date="2015" name="Nature">
        <title>Complex archaea that bridge the gap between prokaryotes and eukaryotes.</title>
        <authorList>
            <person name="Spang A."/>
            <person name="Saw J.H."/>
            <person name="Jorgensen S.L."/>
            <person name="Zaremba-Niedzwiedzka K."/>
            <person name="Martijn J."/>
            <person name="Lind A.E."/>
            <person name="van Eijk R."/>
            <person name="Schleper C."/>
            <person name="Guy L."/>
            <person name="Ettema T.J."/>
        </authorList>
    </citation>
    <scope>NUCLEOTIDE SEQUENCE</scope>
</reference>
<dbReference type="EMBL" id="LAZR01027814">
    <property type="protein sequence ID" value="KKL64533.1"/>
    <property type="molecule type" value="Genomic_DNA"/>
</dbReference>
<name>A0A0F9DRU7_9ZZZZ</name>
<dbReference type="InterPro" id="IPR032876">
    <property type="entry name" value="J_dom"/>
</dbReference>
<comment type="caution">
    <text evidence="2">The sequence shown here is derived from an EMBL/GenBank/DDBJ whole genome shotgun (WGS) entry which is preliminary data.</text>
</comment>
<proteinExistence type="predicted"/>
<accession>A0A0F9DRU7</accession>
<dbReference type="Pfam" id="PF13550">
    <property type="entry name" value="Phage-tail_3"/>
    <property type="match status" value="1"/>
</dbReference>